<dbReference type="AlphaFoldDB" id="A0A8H3EI08"/>
<accession>A0A8H3EI08</accession>
<dbReference type="InterPro" id="IPR008313">
    <property type="entry name" value="GH125"/>
</dbReference>
<proteinExistence type="predicted"/>
<dbReference type="SMART" id="SM01149">
    <property type="entry name" value="DUF1237"/>
    <property type="match status" value="1"/>
</dbReference>
<feature type="chain" id="PRO_5034074649" description="Glycoside hydrolase family 125 protein" evidence="1">
    <location>
        <begin position="20"/>
        <end position="573"/>
    </location>
</feature>
<keyword evidence="3" id="KW-1185">Reference proteome</keyword>
<dbReference type="GO" id="GO:0003824">
    <property type="term" value="F:catalytic activity"/>
    <property type="evidence" value="ECO:0007669"/>
    <property type="project" value="UniProtKB-ARBA"/>
</dbReference>
<dbReference type="SUPFAM" id="SSF48208">
    <property type="entry name" value="Six-hairpin glycosidases"/>
    <property type="match status" value="1"/>
</dbReference>
<protein>
    <recommendedName>
        <fullName evidence="4">Glycoside hydrolase family 125 protein</fullName>
    </recommendedName>
</protein>
<dbReference type="OrthoDB" id="7771656at2759"/>
<dbReference type="PANTHER" id="PTHR31047">
    <property type="entry name" value="MEIOTICALLY UP-REGULATED GENE 157 PROTEIN"/>
    <property type="match status" value="1"/>
</dbReference>
<feature type="signal peptide" evidence="1">
    <location>
        <begin position="1"/>
        <end position="19"/>
    </location>
</feature>
<sequence>MPLCILLFLSLCMSALAAAQTCPDYADYAAAPHAPFSDGTYNLSYQRPVASCRTFTSLAVESTIARLNSTITDPDLSRLFENSFPNTLDTAIKWKGYAADNADEELTFVITGDINAMWLRDSANQMQSYRSLLNTTTGTSTPSNDTVASLYRGVINLQSRYLLSNPYCNSFQPPSESGLSPSINSAATNDAVIPPYSNTTVYECKYELDSLAAFLEISTDYYTATNDLAFFSKYNWVSAVQAVMNTAQSMTISTYAANGSANPLPYTFQRLTTSAEDTLDNKGTGNPVQNGTGLIRSAFRPSDDACIYQFFIPANMMFAHYLNTTSTILTAMGNNADLANETATLSISITAAITEHGIVSDPIFGSIYAYEVDGYRGRTIMDDGNIPSLLSAPFIGYLSQNDSVYQATRALLLSTNNPYFMRGTAINAIGGPHDGPGYAWPMASIVRILTSDDDGEIYDTLKELVASTDGLGPSVHPSARLAYPSCVASHRRELIFRLYAAVVFVGEWPVRTNGSGSGDEEAGDSEHELPVKAARDLLKWETFIEQARCRKKVAVAVVEIPWMFGNVSTKFEV</sequence>
<comment type="caution">
    <text evidence="2">The sequence shown here is derived from an EMBL/GenBank/DDBJ whole genome shotgun (WGS) entry which is preliminary data.</text>
</comment>
<name>A0A8H3EI08_9LECA</name>
<gene>
    <name evidence="2" type="ORF">ALECFALPRED_010639</name>
</gene>
<dbReference type="InterPro" id="IPR012341">
    <property type="entry name" value="6hp_glycosidase-like_sf"/>
</dbReference>
<dbReference type="GO" id="GO:0005975">
    <property type="term" value="P:carbohydrate metabolic process"/>
    <property type="evidence" value="ECO:0007669"/>
    <property type="project" value="InterPro"/>
</dbReference>
<evidence type="ECO:0000313" key="3">
    <source>
        <dbReference type="Proteomes" id="UP000664203"/>
    </source>
</evidence>
<reference evidence="2" key="1">
    <citation type="submission" date="2021-03" db="EMBL/GenBank/DDBJ databases">
        <authorList>
            <person name="Tagirdzhanova G."/>
        </authorList>
    </citation>
    <scope>NUCLEOTIDE SEQUENCE</scope>
</reference>
<dbReference type="Gene3D" id="1.50.10.10">
    <property type="match status" value="1"/>
</dbReference>
<evidence type="ECO:0000313" key="2">
    <source>
        <dbReference type="EMBL" id="CAF9904933.1"/>
    </source>
</evidence>
<evidence type="ECO:0008006" key="4">
    <source>
        <dbReference type="Google" id="ProtNLM"/>
    </source>
</evidence>
<keyword evidence="1" id="KW-0732">Signal</keyword>
<dbReference type="EMBL" id="CAJPDR010000009">
    <property type="protein sequence ID" value="CAF9904933.1"/>
    <property type="molecule type" value="Genomic_DNA"/>
</dbReference>
<organism evidence="2 3">
    <name type="scientific">Alectoria fallacina</name>
    <dbReference type="NCBI Taxonomy" id="1903189"/>
    <lineage>
        <taxon>Eukaryota</taxon>
        <taxon>Fungi</taxon>
        <taxon>Dikarya</taxon>
        <taxon>Ascomycota</taxon>
        <taxon>Pezizomycotina</taxon>
        <taxon>Lecanoromycetes</taxon>
        <taxon>OSLEUM clade</taxon>
        <taxon>Lecanoromycetidae</taxon>
        <taxon>Lecanorales</taxon>
        <taxon>Lecanorineae</taxon>
        <taxon>Parmeliaceae</taxon>
        <taxon>Alectoria</taxon>
    </lineage>
</organism>
<dbReference type="PANTHER" id="PTHR31047:SF1">
    <property type="entry name" value="DUF1237 DOMAIN-CONTAINING PROTEIN"/>
    <property type="match status" value="1"/>
</dbReference>
<dbReference type="Pfam" id="PF06824">
    <property type="entry name" value="Glyco_hydro_125"/>
    <property type="match status" value="1"/>
</dbReference>
<dbReference type="Proteomes" id="UP000664203">
    <property type="component" value="Unassembled WGS sequence"/>
</dbReference>
<evidence type="ECO:0000256" key="1">
    <source>
        <dbReference type="SAM" id="SignalP"/>
    </source>
</evidence>
<dbReference type="InterPro" id="IPR008928">
    <property type="entry name" value="6-hairpin_glycosidase_sf"/>
</dbReference>